<name>A0A7X6DLH7_9BACT</name>
<sequence>MNQKKRPEMKELRRKGIYIIPNLFTSGNLFCGVFAIIAVFNAEYVMAAIAILVASIFDTLDGKLARLTKTTSRFGVEYDSLADLVSFGVAPGLLIYSWALSGYGRLGWVAVFLFIVCGALRLARFNVQVSGPESTDFVGLPIPAAASLIATLVMLDSYILHFGKEIRPALTLAVTYMLAFLMVSNIRYRSFKKFNLKDRKPFGVLVSLVLVLLILVTAPQVMLFSLFAIYVLSGITEKPVVALYNRLSKKTGEAPPPAGEGVEDIEDKEIYLKN</sequence>
<keyword evidence="10" id="KW-0443">Lipid metabolism</keyword>
<evidence type="ECO:0000256" key="15">
    <source>
        <dbReference type="RuleBase" id="RU003750"/>
    </source>
</evidence>
<evidence type="ECO:0000256" key="7">
    <source>
        <dbReference type="ARBA" id="ARBA00022679"/>
    </source>
</evidence>
<evidence type="ECO:0000256" key="1">
    <source>
        <dbReference type="ARBA" id="ARBA00000287"/>
    </source>
</evidence>
<evidence type="ECO:0000256" key="16">
    <source>
        <dbReference type="SAM" id="Phobius"/>
    </source>
</evidence>
<evidence type="ECO:0000256" key="5">
    <source>
        <dbReference type="ARBA" id="ARBA00017171"/>
    </source>
</evidence>
<evidence type="ECO:0000256" key="4">
    <source>
        <dbReference type="ARBA" id="ARBA00013174"/>
    </source>
</evidence>
<dbReference type="InterPro" id="IPR000462">
    <property type="entry name" value="CDP-OH_P_trans"/>
</dbReference>
<dbReference type="GO" id="GO:0008654">
    <property type="term" value="P:phospholipid biosynthetic process"/>
    <property type="evidence" value="ECO:0007669"/>
    <property type="project" value="UniProtKB-KW"/>
</dbReference>
<evidence type="ECO:0000256" key="14">
    <source>
        <dbReference type="ARBA" id="ARBA00032361"/>
    </source>
</evidence>
<feature type="transmembrane region" description="Helical" evidence="16">
    <location>
        <begin position="166"/>
        <end position="183"/>
    </location>
</feature>
<dbReference type="PANTHER" id="PTHR14269:SF61">
    <property type="entry name" value="CDP-DIACYLGLYCEROL--SERINE O-PHOSPHATIDYLTRANSFERASE"/>
    <property type="match status" value="1"/>
</dbReference>
<comment type="catalytic activity">
    <reaction evidence="1">
        <text>a CDP-1,2-diacyl-sn-glycerol + L-serine = a 1,2-diacyl-sn-glycero-3-phospho-L-serine + CMP + H(+)</text>
        <dbReference type="Rhea" id="RHEA:16913"/>
        <dbReference type="ChEBI" id="CHEBI:15378"/>
        <dbReference type="ChEBI" id="CHEBI:33384"/>
        <dbReference type="ChEBI" id="CHEBI:57262"/>
        <dbReference type="ChEBI" id="CHEBI:58332"/>
        <dbReference type="ChEBI" id="CHEBI:60377"/>
        <dbReference type="EC" id="2.7.8.8"/>
    </reaction>
</comment>
<comment type="subcellular location">
    <subcellularLocation>
        <location evidence="2">Endomembrane system</location>
        <topology evidence="2">Multi-pass membrane protein</topology>
    </subcellularLocation>
</comment>
<evidence type="ECO:0000256" key="11">
    <source>
        <dbReference type="ARBA" id="ARBA00023136"/>
    </source>
</evidence>
<dbReference type="EC" id="2.7.8.8" evidence="4"/>
<dbReference type="InterPro" id="IPR048254">
    <property type="entry name" value="CDP_ALCOHOL_P_TRANSF_CS"/>
</dbReference>
<dbReference type="GO" id="GO:0003882">
    <property type="term" value="F:CDP-diacylglycerol-serine O-phosphatidyltransferase activity"/>
    <property type="evidence" value="ECO:0007669"/>
    <property type="project" value="UniProtKB-EC"/>
</dbReference>
<keyword evidence="6" id="KW-0444">Lipid biosynthesis</keyword>
<evidence type="ECO:0000256" key="3">
    <source>
        <dbReference type="ARBA" id="ARBA00010441"/>
    </source>
</evidence>
<dbReference type="InterPro" id="IPR004533">
    <property type="entry name" value="CDP-diaglyc--ser_O-PTrfase"/>
</dbReference>
<evidence type="ECO:0000256" key="6">
    <source>
        <dbReference type="ARBA" id="ARBA00022516"/>
    </source>
</evidence>
<evidence type="ECO:0000256" key="2">
    <source>
        <dbReference type="ARBA" id="ARBA00004127"/>
    </source>
</evidence>
<keyword evidence="18" id="KW-1185">Reference proteome</keyword>
<dbReference type="InterPro" id="IPR043130">
    <property type="entry name" value="CDP-OH_PTrfase_TM_dom"/>
</dbReference>
<feature type="transmembrane region" description="Helical" evidence="16">
    <location>
        <begin position="204"/>
        <end position="232"/>
    </location>
</feature>
<dbReference type="Proteomes" id="UP000534783">
    <property type="component" value="Unassembled WGS sequence"/>
</dbReference>
<dbReference type="RefSeq" id="WP_168057655.1">
    <property type="nucleotide sequence ID" value="NZ_VTOW01000001.1"/>
</dbReference>
<evidence type="ECO:0000256" key="10">
    <source>
        <dbReference type="ARBA" id="ARBA00023098"/>
    </source>
</evidence>
<evidence type="ECO:0000256" key="8">
    <source>
        <dbReference type="ARBA" id="ARBA00022692"/>
    </source>
</evidence>
<organism evidence="17 18">
    <name type="scientific">Candidatus Manganitrophus noduliformans</name>
    <dbReference type="NCBI Taxonomy" id="2606439"/>
    <lineage>
        <taxon>Bacteria</taxon>
        <taxon>Pseudomonadati</taxon>
        <taxon>Nitrospirota</taxon>
        <taxon>Nitrospiria</taxon>
        <taxon>Candidatus Troglogloeales</taxon>
        <taxon>Candidatus Manganitrophaceae</taxon>
        <taxon>Candidatus Manganitrophus</taxon>
    </lineage>
</organism>
<keyword evidence="9 16" id="KW-1133">Transmembrane helix</keyword>
<comment type="caution">
    <text evidence="17">The sequence shown here is derived from an EMBL/GenBank/DDBJ whole genome shotgun (WGS) entry which is preliminary data.</text>
</comment>
<keyword evidence="12" id="KW-0594">Phospholipid biosynthesis</keyword>
<evidence type="ECO:0000313" key="17">
    <source>
        <dbReference type="EMBL" id="NKE69347.1"/>
    </source>
</evidence>
<dbReference type="InterPro" id="IPR050324">
    <property type="entry name" value="CDP-alcohol_PTase-I"/>
</dbReference>
<feature type="transmembrane region" description="Helical" evidence="16">
    <location>
        <begin position="44"/>
        <end position="60"/>
    </location>
</feature>
<feature type="transmembrane region" description="Helical" evidence="16">
    <location>
        <begin position="16"/>
        <end position="38"/>
    </location>
</feature>
<gene>
    <name evidence="17" type="primary">pssA</name>
    <name evidence="17" type="ORF">MNODULE_01085</name>
</gene>
<evidence type="ECO:0000256" key="9">
    <source>
        <dbReference type="ARBA" id="ARBA00022989"/>
    </source>
</evidence>
<reference evidence="17 18" key="1">
    <citation type="journal article" date="2020" name="Nature">
        <title>Bacterial chemolithoautotrophy via manganese oxidation.</title>
        <authorList>
            <person name="Yu H."/>
            <person name="Leadbetter J.R."/>
        </authorList>
    </citation>
    <scope>NUCLEOTIDE SEQUENCE [LARGE SCALE GENOMIC DNA]</scope>
    <source>
        <strain evidence="17 18">Mn-1</strain>
    </source>
</reference>
<accession>A0A7X6DLH7</accession>
<feature type="transmembrane region" description="Helical" evidence="16">
    <location>
        <begin position="106"/>
        <end position="125"/>
    </location>
</feature>
<dbReference type="PROSITE" id="PS00379">
    <property type="entry name" value="CDP_ALCOHOL_P_TRANSF"/>
    <property type="match status" value="1"/>
</dbReference>
<protein>
    <recommendedName>
        <fullName evidence="5">CDP-diacylglycerol--serine O-phosphatidyltransferase</fullName>
        <ecNumber evidence="4">2.7.8.8</ecNumber>
    </recommendedName>
    <alternativeName>
        <fullName evidence="14">Phosphatidylserine synthase</fullName>
    </alternativeName>
</protein>
<feature type="transmembrane region" description="Helical" evidence="16">
    <location>
        <begin position="137"/>
        <end position="160"/>
    </location>
</feature>
<dbReference type="EMBL" id="VTOW01000001">
    <property type="protein sequence ID" value="NKE69347.1"/>
    <property type="molecule type" value="Genomic_DNA"/>
</dbReference>
<dbReference type="Gene3D" id="1.20.120.1760">
    <property type="match status" value="1"/>
</dbReference>
<dbReference type="Pfam" id="PF01066">
    <property type="entry name" value="CDP-OH_P_transf"/>
    <property type="match status" value="1"/>
</dbReference>
<evidence type="ECO:0000256" key="12">
    <source>
        <dbReference type="ARBA" id="ARBA00023209"/>
    </source>
</evidence>
<evidence type="ECO:0000313" key="18">
    <source>
        <dbReference type="Proteomes" id="UP000534783"/>
    </source>
</evidence>
<feature type="transmembrane region" description="Helical" evidence="16">
    <location>
        <begin position="81"/>
        <end position="100"/>
    </location>
</feature>
<dbReference type="PANTHER" id="PTHR14269">
    <property type="entry name" value="CDP-DIACYLGLYCEROL--GLYCEROL-3-PHOSPHATE 3-PHOSPHATIDYLTRANSFERASE-RELATED"/>
    <property type="match status" value="1"/>
</dbReference>
<keyword evidence="11 16" id="KW-0472">Membrane</keyword>
<dbReference type="GO" id="GO:0016020">
    <property type="term" value="C:membrane"/>
    <property type="evidence" value="ECO:0007669"/>
    <property type="project" value="InterPro"/>
</dbReference>
<proteinExistence type="inferred from homology"/>
<keyword evidence="7 15" id="KW-0808">Transferase</keyword>
<keyword evidence="8 16" id="KW-0812">Transmembrane</keyword>
<evidence type="ECO:0000256" key="13">
    <source>
        <dbReference type="ARBA" id="ARBA00023264"/>
    </source>
</evidence>
<keyword evidence="13" id="KW-1208">Phospholipid metabolism</keyword>
<dbReference type="AlphaFoldDB" id="A0A7X6DLH7"/>
<comment type="similarity">
    <text evidence="3 15">Belongs to the CDP-alcohol phosphatidyltransferase class-I family.</text>
</comment>
<dbReference type="NCBIfam" id="TIGR00473">
    <property type="entry name" value="pssA"/>
    <property type="match status" value="1"/>
</dbReference>
<dbReference type="GO" id="GO:0012505">
    <property type="term" value="C:endomembrane system"/>
    <property type="evidence" value="ECO:0007669"/>
    <property type="project" value="UniProtKB-SubCell"/>
</dbReference>